<dbReference type="Proteomes" id="UP000240621">
    <property type="component" value="Unassembled WGS sequence"/>
</dbReference>
<protein>
    <recommendedName>
        <fullName evidence="4">O-antigen ligase-like membrane protein</fullName>
    </recommendedName>
</protein>
<reference evidence="2 3" key="1">
    <citation type="submission" date="2018-03" db="EMBL/GenBank/DDBJ databases">
        <title>Genomic Encyclopedia of Archaeal and Bacterial Type Strains, Phase II (KMG-II): from individual species to whole genera.</title>
        <authorList>
            <person name="Goeker M."/>
        </authorList>
    </citation>
    <scope>NUCLEOTIDE SEQUENCE [LARGE SCALE GENOMIC DNA]</scope>
    <source>
        <strain evidence="2 3">DSM 27267</strain>
    </source>
</reference>
<keyword evidence="1" id="KW-0812">Transmembrane</keyword>
<feature type="transmembrane region" description="Helical" evidence="1">
    <location>
        <begin position="15"/>
        <end position="33"/>
    </location>
</feature>
<feature type="transmembrane region" description="Helical" evidence="1">
    <location>
        <begin position="45"/>
        <end position="64"/>
    </location>
</feature>
<evidence type="ECO:0000256" key="1">
    <source>
        <dbReference type="SAM" id="Phobius"/>
    </source>
</evidence>
<feature type="transmembrane region" description="Helical" evidence="1">
    <location>
        <begin position="246"/>
        <end position="266"/>
    </location>
</feature>
<feature type="transmembrane region" description="Helical" evidence="1">
    <location>
        <begin position="167"/>
        <end position="193"/>
    </location>
</feature>
<organism evidence="2 3">
    <name type="scientific">Prolixibacter denitrificans</name>
    <dbReference type="NCBI Taxonomy" id="1541063"/>
    <lineage>
        <taxon>Bacteria</taxon>
        <taxon>Pseudomonadati</taxon>
        <taxon>Bacteroidota</taxon>
        <taxon>Bacteroidia</taxon>
        <taxon>Marinilabiliales</taxon>
        <taxon>Prolixibacteraceae</taxon>
        <taxon>Prolixibacter</taxon>
    </lineage>
</organism>
<sequence length="414" mass="48101">MPKNNSYTILKIEKVNAFLLFIIIFQSIFEKFLLSNINSSIFKYYNEFIVLLITGLFIVTIFKFYKVKKLILYAITILFYSFFQILLRKIPIFHITQSLLYIECIVFYTYFYSQNYNSKVDTLIYLSKYYYYLFYLVLVAALFELINPNIINNFLGTNHFQRGIGGFYLTSIFGTSTGLSQFCIIALVILMSTYAIKGAFPYPKWILYTLILLSFLSFSRKEFALTIVYLLSIYISTRNKTHRLKYYIFASFAGLFIISLYLILFFRKANEVALSDNYVRFQLIEYSIQIIKDYFPFGTGPGTFGSQLSLQYPIIYEKYGVGPNILGYNGHRGPIYDAFLFTFTAEMGIGIILYLILLVSIWRKKPLINNHVLKTTKRFIIIAIFIIGLFAPVIMNPFGLISFSILGLISKNGN</sequence>
<evidence type="ECO:0008006" key="4">
    <source>
        <dbReference type="Google" id="ProtNLM"/>
    </source>
</evidence>
<feature type="transmembrane region" description="Helical" evidence="1">
    <location>
        <begin position="338"/>
        <end position="359"/>
    </location>
</feature>
<name>A0A2P8C8P8_9BACT</name>
<gene>
    <name evidence="2" type="ORF">CLV93_110125</name>
</gene>
<feature type="transmembrane region" description="Helical" evidence="1">
    <location>
        <begin position="70"/>
        <end position="87"/>
    </location>
</feature>
<feature type="transmembrane region" description="Helical" evidence="1">
    <location>
        <begin position="99"/>
        <end position="117"/>
    </location>
</feature>
<dbReference type="EMBL" id="PYGC01000010">
    <property type="protein sequence ID" value="PSK81341.1"/>
    <property type="molecule type" value="Genomic_DNA"/>
</dbReference>
<feature type="transmembrane region" description="Helical" evidence="1">
    <location>
        <begin position="379"/>
        <end position="409"/>
    </location>
</feature>
<accession>A0A2P8C8P8</accession>
<feature type="transmembrane region" description="Helical" evidence="1">
    <location>
        <begin position="129"/>
        <end position="146"/>
    </location>
</feature>
<dbReference type="AlphaFoldDB" id="A0A2P8C8P8"/>
<feature type="transmembrane region" description="Helical" evidence="1">
    <location>
        <begin position="205"/>
        <end position="234"/>
    </location>
</feature>
<keyword evidence="1" id="KW-1133">Transmembrane helix</keyword>
<evidence type="ECO:0000313" key="2">
    <source>
        <dbReference type="EMBL" id="PSK81341.1"/>
    </source>
</evidence>
<proteinExistence type="predicted"/>
<comment type="caution">
    <text evidence="2">The sequence shown here is derived from an EMBL/GenBank/DDBJ whole genome shotgun (WGS) entry which is preliminary data.</text>
</comment>
<keyword evidence="1" id="KW-0472">Membrane</keyword>
<evidence type="ECO:0000313" key="3">
    <source>
        <dbReference type="Proteomes" id="UP000240621"/>
    </source>
</evidence>